<evidence type="ECO:0000313" key="8">
    <source>
        <dbReference type="EMBL" id="WCT72169.1"/>
    </source>
</evidence>
<comment type="similarity">
    <text evidence="1">Belongs to the adrenodoxin/putidaredoxin family.</text>
</comment>
<dbReference type="InterPro" id="IPR018298">
    <property type="entry name" value="Adrenodoxin_Fe-S_BS"/>
</dbReference>
<keyword evidence="3" id="KW-0479">Metal-binding</keyword>
<dbReference type="Pfam" id="PF00111">
    <property type="entry name" value="Fer2"/>
    <property type="match status" value="1"/>
</dbReference>
<dbReference type="PANTHER" id="PTHR23426:SF65">
    <property type="entry name" value="FERREDOXIN-2, MITOCHONDRIAL"/>
    <property type="match status" value="1"/>
</dbReference>
<evidence type="ECO:0000259" key="7">
    <source>
        <dbReference type="PROSITE" id="PS51085"/>
    </source>
</evidence>
<dbReference type="InterPro" id="IPR001055">
    <property type="entry name" value="Adrenodoxin-like"/>
</dbReference>
<dbReference type="InterPro" id="IPR001041">
    <property type="entry name" value="2Fe-2S_ferredoxin-type"/>
</dbReference>
<keyword evidence="5" id="KW-0411">Iron-sulfur</keyword>
<protein>
    <submittedName>
        <fullName evidence="8">2Fe-2S iron-sulfur cluster-binding protein</fullName>
    </submittedName>
</protein>
<dbReference type="PRINTS" id="PR00355">
    <property type="entry name" value="ADRENODOXIN"/>
</dbReference>
<sequence>MPQVEFKSPDGDSTVLQGEDGFSLMEVAVQNGVDGIDADCGGALTCATCHVYVDPEWLDRLPPIETGEADMLEFAVEPRGNSRLSCQIRLSAALDGLIVEIPVSQH</sequence>
<organism evidence="8 9">
    <name type="scientific">Sphingomonas naphthae</name>
    <dbReference type="NCBI Taxonomy" id="1813468"/>
    <lineage>
        <taxon>Bacteria</taxon>
        <taxon>Pseudomonadati</taxon>
        <taxon>Pseudomonadota</taxon>
        <taxon>Alphaproteobacteria</taxon>
        <taxon>Sphingomonadales</taxon>
        <taxon>Sphingomonadaceae</taxon>
        <taxon>Sphingomonas</taxon>
    </lineage>
</organism>
<dbReference type="SUPFAM" id="SSF54292">
    <property type="entry name" value="2Fe-2S ferredoxin-like"/>
    <property type="match status" value="1"/>
</dbReference>
<evidence type="ECO:0000256" key="5">
    <source>
        <dbReference type="ARBA" id="ARBA00023014"/>
    </source>
</evidence>
<reference evidence="8 9" key="1">
    <citation type="submission" date="2023-02" db="EMBL/GenBank/DDBJ databases">
        <title>Genome sequence of Sphingomonas naphthae.</title>
        <authorList>
            <person name="Kim S."/>
            <person name="Heo J."/>
            <person name="Kwon S.-W."/>
        </authorList>
    </citation>
    <scope>NUCLEOTIDE SEQUENCE [LARGE SCALE GENOMIC DNA]</scope>
    <source>
        <strain evidence="8 9">KACC 18716</strain>
    </source>
</reference>
<dbReference type="InterPro" id="IPR012675">
    <property type="entry name" value="Beta-grasp_dom_sf"/>
</dbReference>
<comment type="cofactor">
    <cofactor evidence="6">
        <name>[2Fe-2S] cluster</name>
        <dbReference type="ChEBI" id="CHEBI:190135"/>
    </cofactor>
</comment>
<evidence type="ECO:0000256" key="3">
    <source>
        <dbReference type="ARBA" id="ARBA00022723"/>
    </source>
</evidence>
<dbReference type="CDD" id="cd00207">
    <property type="entry name" value="fer2"/>
    <property type="match status" value="1"/>
</dbReference>
<evidence type="ECO:0000256" key="4">
    <source>
        <dbReference type="ARBA" id="ARBA00023004"/>
    </source>
</evidence>
<dbReference type="PROSITE" id="PS51085">
    <property type="entry name" value="2FE2S_FER_2"/>
    <property type="match status" value="1"/>
</dbReference>
<dbReference type="RefSeq" id="WP_273686123.1">
    <property type="nucleotide sequence ID" value="NZ_CP117411.1"/>
</dbReference>
<evidence type="ECO:0000256" key="6">
    <source>
        <dbReference type="ARBA" id="ARBA00034078"/>
    </source>
</evidence>
<keyword evidence="9" id="KW-1185">Reference proteome</keyword>
<accession>A0ABY7TG98</accession>
<dbReference type="PANTHER" id="PTHR23426">
    <property type="entry name" value="FERREDOXIN/ADRENODOXIN"/>
    <property type="match status" value="1"/>
</dbReference>
<evidence type="ECO:0000256" key="2">
    <source>
        <dbReference type="ARBA" id="ARBA00022714"/>
    </source>
</evidence>
<name>A0ABY7TG98_9SPHN</name>
<evidence type="ECO:0000313" key="9">
    <source>
        <dbReference type="Proteomes" id="UP001220395"/>
    </source>
</evidence>
<gene>
    <name evidence="8" type="ORF">PQ455_11000</name>
</gene>
<dbReference type="PROSITE" id="PS00814">
    <property type="entry name" value="ADX"/>
    <property type="match status" value="1"/>
</dbReference>
<keyword evidence="2" id="KW-0001">2Fe-2S</keyword>
<proteinExistence type="inferred from homology"/>
<dbReference type="Proteomes" id="UP001220395">
    <property type="component" value="Chromosome"/>
</dbReference>
<dbReference type="Gene3D" id="3.10.20.30">
    <property type="match status" value="1"/>
</dbReference>
<dbReference type="EMBL" id="CP117411">
    <property type="protein sequence ID" value="WCT72169.1"/>
    <property type="molecule type" value="Genomic_DNA"/>
</dbReference>
<dbReference type="InterPro" id="IPR036010">
    <property type="entry name" value="2Fe-2S_ferredoxin-like_sf"/>
</dbReference>
<feature type="domain" description="2Fe-2S ferredoxin-type" evidence="7">
    <location>
        <begin position="2"/>
        <end position="105"/>
    </location>
</feature>
<evidence type="ECO:0000256" key="1">
    <source>
        <dbReference type="ARBA" id="ARBA00010914"/>
    </source>
</evidence>
<keyword evidence="4" id="KW-0408">Iron</keyword>